<dbReference type="Proteomes" id="UP000727907">
    <property type="component" value="Unassembled WGS sequence"/>
</dbReference>
<name>A0ABS6IET8_9HYPH</name>
<gene>
    <name evidence="2" type="ORF">KQ910_01840</name>
</gene>
<dbReference type="EMBL" id="JAHOPB010000001">
    <property type="protein sequence ID" value="MBU8872480.1"/>
    <property type="molecule type" value="Genomic_DNA"/>
</dbReference>
<feature type="domain" description="SET" evidence="1">
    <location>
        <begin position="51"/>
        <end position="171"/>
    </location>
</feature>
<dbReference type="Pfam" id="PF00856">
    <property type="entry name" value="SET"/>
    <property type="match status" value="1"/>
</dbReference>
<evidence type="ECO:0000259" key="1">
    <source>
        <dbReference type="PROSITE" id="PS50280"/>
    </source>
</evidence>
<dbReference type="PROSITE" id="PS50280">
    <property type="entry name" value="SET"/>
    <property type="match status" value="1"/>
</dbReference>
<evidence type="ECO:0000313" key="2">
    <source>
        <dbReference type="EMBL" id="MBU8872480.1"/>
    </source>
</evidence>
<dbReference type="InterPro" id="IPR001214">
    <property type="entry name" value="SET_dom"/>
</dbReference>
<comment type="caution">
    <text evidence="2">The sequence shown here is derived from an EMBL/GenBank/DDBJ whole genome shotgun (WGS) entry which is preliminary data.</text>
</comment>
<protein>
    <submittedName>
        <fullName evidence="2">SET domain-containing protein-lysine N-methyltransferase</fullName>
    </submittedName>
</protein>
<accession>A0ABS6IET8</accession>
<organism evidence="2 3">
    <name type="scientific">Reyranella humidisoli</name>
    <dbReference type="NCBI Taxonomy" id="2849149"/>
    <lineage>
        <taxon>Bacteria</taxon>
        <taxon>Pseudomonadati</taxon>
        <taxon>Pseudomonadota</taxon>
        <taxon>Alphaproteobacteria</taxon>
        <taxon>Hyphomicrobiales</taxon>
        <taxon>Reyranellaceae</taxon>
        <taxon>Reyranella</taxon>
    </lineage>
</organism>
<proteinExistence type="predicted"/>
<evidence type="ECO:0000313" key="3">
    <source>
        <dbReference type="Proteomes" id="UP000727907"/>
    </source>
</evidence>
<keyword evidence="3" id="KW-1185">Reference proteome</keyword>
<sequence length="178" mass="20031">MKPKPAFQYDGNELRSGIERACAESGLEVPVKGRHLAERTRAPAKRAGKAKRVAIPLTVRPYQVTVIPGRGLGLTACSIIDPGTKIDDCFTWELPRRDIKHVTETVLNGNYFDHPLSSQRGLVAIGHISLINHDPEPNCEWRMLQVHDRWMVEAWSLRRLASGEELTFDYGYDPTAKD</sequence>
<reference evidence="2 3" key="1">
    <citation type="submission" date="2021-06" db="EMBL/GenBank/DDBJ databases">
        <authorList>
            <person name="Lee D.H."/>
        </authorList>
    </citation>
    <scope>NUCLEOTIDE SEQUENCE [LARGE SCALE GENOMIC DNA]</scope>
    <source>
        <strain evidence="2 3">MMS21-HV4-11</strain>
    </source>
</reference>
<dbReference type="RefSeq" id="WP_216956573.1">
    <property type="nucleotide sequence ID" value="NZ_JAHOPB010000001.1"/>
</dbReference>